<gene>
    <name evidence="1" type="ORF">PIB30_050214</name>
</gene>
<accession>A0ABU6WJH9</accession>
<comment type="caution">
    <text evidence="1">The sequence shown here is derived from an EMBL/GenBank/DDBJ whole genome shotgun (WGS) entry which is preliminary data.</text>
</comment>
<dbReference type="EMBL" id="JASCZI010181586">
    <property type="protein sequence ID" value="MED6184715.1"/>
    <property type="molecule type" value="Genomic_DNA"/>
</dbReference>
<organism evidence="1 2">
    <name type="scientific">Stylosanthes scabra</name>
    <dbReference type="NCBI Taxonomy" id="79078"/>
    <lineage>
        <taxon>Eukaryota</taxon>
        <taxon>Viridiplantae</taxon>
        <taxon>Streptophyta</taxon>
        <taxon>Embryophyta</taxon>
        <taxon>Tracheophyta</taxon>
        <taxon>Spermatophyta</taxon>
        <taxon>Magnoliopsida</taxon>
        <taxon>eudicotyledons</taxon>
        <taxon>Gunneridae</taxon>
        <taxon>Pentapetalae</taxon>
        <taxon>rosids</taxon>
        <taxon>fabids</taxon>
        <taxon>Fabales</taxon>
        <taxon>Fabaceae</taxon>
        <taxon>Papilionoideae</taxon>
        <taxon>50 kb inversion clade</taxon>
        <taxon>dalbergioids sensu lato</taxon>
        <taxon>Dalbergieae</taxon>
        <taxon>Pterocarpus clade</taxon>
        <taxon>Stylosanthes</taxon>
    </lineage>
</organism>
<dbReference type="Proteomes" id="UP001341840">
    <property type="component" value="Unassembled WGS sequence"/>
</dbReference>
<reference evidence="1 2" key="1">
    <citation type="journal article" date="2023" name="Plants (Basel)">
        <title>Bridging the Gap: Combining Genomics and Transcriptomics Approaches to Understand Stylosanthes scabra, an Orphan Legume from the Brazilian Caatinga.</title>
        <authorList>
            <person name="Ferreira-Neto J.R.C."/>
            <person name="da Silva M.D."/>
            <person name="Binneck E."/>
            <person name="de Melo N.F."/>
            <person name="da Silva R.H."/>
            <person name="de Melo A.L.T.M."/>
            <person name="Pandolfi V."/>
            <person name="Bustamante F.O."/>
            <person name="Brasileiro-Vidal A.C."/>
            <person name="Benko-Iseppon A.M."/>
        </authorList>
    </citation>
    <scope>NUCLEOTIDE SEQUENCE [LARGE SCALE GENOMIC DNA]</scope>
    <source>
        <tissue evidence="1">Leaves</tissue>
    </source>
</reference>
<protein>
    <submittedName>
        <fullName evidence="1">Uncharacterized protein</fullName>
    </submittedName>
</protein>
<evidence type="ECO:0000313" key="2">
    <source>
        <dbReference type="Proteomes" id="UP001341840"/>
    </source>
</evidence>
<proteinExistence type="predicted"/>
<sequence>MDLSIFNAKYIILSTIQELSVKFVAQVVMLPIIATIAPPQVHDSAWYSDSGASDHVANGSNNFITTQPSTNLNDQLLVGNGTGGDIIGGIRVGITGGFLSPCLGRKMLPVDFLFNGNSAGKKASSSLTLTTTHRRSPPFTVALLLRLHLRPSLSNPSRPHSLFAPNLEGFLSPKIEGLSPFVSPPNLCRLAILPLPIGNHNNLPLSYCHTLTFSILQNPSPHPLPLHHLTFVTASHPLGPELHVRRRSSGISLIRRVPVFVGSASLSSASRSCIAVLA</sequence>
<keyword evidence="2" id="KW-1185">Reference proteome</keyword>
<evidence type="ECO:0000313" key="1">
    <source>
        <dbReference type="EMBL" id="MED6184715.1"/>
    </source>
</evidence>
<name>A0ABU6WJH9_9FABA</name>